<dbReference type="EMBL" id="MT141265">
    <property type="protein sequence ID" value="QJA57282.1"/>
    <property type="molecule type" value="Genomic_DNA"/>
</dbReference>
<evidence type="ECO:0000313" key="1">
    <source>
        <dbReference type="EMBL" id="QJA57282.1"/>
    </source>
</evidence>
<sequence length="94" mass="10661">MGKFRKKPAVIDAVRFIGFTDGANYLPKDLIELFGIKTNESYPVTSNENGCLIIHTLEGDMKAELGDWIIKGIKGEFYPCKPDVFKQTYEEVKE</sequence>
<reference evidence="1" key="1">
    <citation type="submission" date="2020-03" db="EMBL/GenBank/DDBJ databases">
        <title>The deep terrestrial virosphere.</title>
        <authorList>
            <person name="Holmfeldt K."/>
            <person name="Nilsson E."/>
            <person name="Simone D."/>
            <person name="Lopez-Fernandez M."/>
            <person name="Wu X."/>
            <person name="de Brujin I."/>
            <person name="Lundin D."/>
            <person name="Andersson A."/>
            <person name="Bertilsson S."/>
            <person name="Dopson M."/>
        </authorList>
    </citation>
    <scope>NUCLEOTIDE SEQUENCE</scope>
    <source>
        <strain evidence="1">MM415B01667</strain>
    </source>
</reference>
<dbReference type="AlphaFoldDB" id="A0A6M3ILL6"/>
<organism evidence="1">
    <name type="scientific">viral metagenome</name>
    <dbReference type="NCBI Taxonomy" id="1070528"/>
    <lineage>
        <taxon>unclassified sequences</taxon>
        <taxon>metagenomes</taxon>
        <taxon>organismal metagenomes</taxon>
    </lineage>
</organism>
<evidence type="ECO:0008006" key="2">
    <source>
        <dbReference type="Google" id="ProtNLM"/>
    </source>
</evidence>
<name>A0A6M3ILL6_9ZZZZ</name>
<gene>
    <name evidence="1" type="ORF">MM415B01667_0008</name>
</gene>
<proteinExistence type="predicted"/>
<protein>
    <recommendedName>
        <fullName evidence="2">Phage protein</fullName>
    </recommendedName>
</protein>
<accession>A0A6M3ILL6</accession>